<dbReference type="KEGG" id="fox:FOXG_15711"/>
<gene>
    <name evidence="1" type="ORF">FOXG_15711</name>
</gene>
<reference evidence="1" key="2">
    <citation type="journal article" date="2010" name="Nature">
        <title>Comparative genomics reveals mobile pathogenicity chromosomes in Fusarium.</title>
        <authorList>
            <person name="Ma L.J."/>
            <person name="van der Does H.C."/>
            <person name="Borkovich K.A."/>
            <person name="Coleman J.J."/>
            <person name="Daboussi M.J."/>
            <person name="Di Pietro A."/>
            <person name="Dufresne M."/>
            <person name="Freitag M."/>
            <person name="Grabherr M."/>
            <person name="Henrissat B."/>
            <person name="Houterman P.M."/>
            <person name="Kang S."/>
            <person name="Shim W.B."/>
            <person name="Woloshuk C."/>
            <person name="Xie X."/>
            <person name="Xu J.R."/>
            <person name="Antoniw J."/>
            <person name="Baker S.E."/>
            <person name="Bluhm B.H."/>
            <person name="Breakspear A."/>
            <person name="Brown D.W."/>
            <person name="Butchko R.A."/>
            <person name="Chapman S."/>
            <person name="Coulson R."/>
            <person name="Coutinho P.M."/>
            <person name="Danchin E.G."/>
            <person name="Diener A."/>
            <person name="Gale L.R."/>
            <person name="Gardiner D.M."/>
            <person name="Goff S."/>
            <person name="Hammond-Kosack K.E."/>
            <person name="Hilburn K."/>
            <person name="Hua-Van A."/>
            <person name="Jonkers W."/>
            <person name="Kazan K."/>
            <person name="Kodira C.D."/>
            <person name="Koehrsen M."/>
            <person name="Kumar L."/>
            <person name="Lee Y.H."/>
            <person name="Li L."/>
            <person name="Manners J.M."/>
            <person name="Miranda-Saavedra D."/>
            <person name="Mukherjee M."/>
            <person name="Park G."/>
            <person name="Park J."/>
            <person name="Park S.Y."/>
            <person name="Proctor R.H."/>
            <person name="Regev A."/>
            <person name="Ruiz-Roldan M.C."/>
            <person name="Sain D."/>
            <person name="Sakthikumar S."/>
            <person name="Sykes S."/>
            <person name="Schwartz D.C."/>
            <person name="Turgeon B.G."/>
            <person name="Wapinski I."/>
            <person name="Yoder O."/>
            <person name="Young S."/>
            <person name="Zeng Q."/>
            <person name="Zhou S."/>
            <person name="Galagan J."/>
            <person name="Cuomo C.A."/>
            <person name="Kistler H.C."/>
            <person name="Rep M."/>
        </authorList>
    </citation>
    <scope>NUCLEOTIDE SEQUENCE [LARGE SCALE GENOMIC DNA]</scope>
    <source>
        <strain evidence="1">4287</strain>
    </source>
</reference>
<evidence type="ECO:0000313" key="2">
    <source>
        <dbReference type="Proteomes" id="UP000009097"/>
    </source>
</evidence>
<proteinExistence type="predicted"/>
<dbReference type="VEuPathDB" id="FungiDB:FOXG_15711"/>
<dbReference type="Proteomes" id="UP000009097">
    <property type="component" value="Unassembled WGS sequence"/>
</dbReference>
<reference evidence="1" key="1">
    <citation type="submission" date="2007-04" db="EMBL/GenBank/DDBJ databases">
        <authorList>
            <consortium name="The Broad Institute Genome Sequencing Platform"/>
            <person name="Birren B."/>
            <person name="Lander E."/>
            <person name="Galagan J."/>
            <person name="Nusbaum C."/>
            <person name="Devon K."/>
            <person name="Ma L.-J."/>
            <person name="Jaffe D."/>
            <person name="Butler J."/>
            <person name="Alvarez P."/>
            <person name="Gnerre S."/>
            <person name="Grabherr M."/>
            <person name="Kleber M."/>
            <person name="Mauceli E."/>
            <person name="Brockman W."/>
            <person name="MacCallum I.A."/>
            <person name="Young S."/>
            <person name="LaButti K."/>
            <person name="DeCaprio D."/>
            <person name="Crawford M."/>
            <person name="Koehrsen M."/>
            <person name="Engels R."/>
            <person name="Montgomery P."/>
            <person name="Pearson M."/>
            <person name="Howarth C."/>
            <person name="Larson L."/>
            <person name="White J."/>
            <person name="O'Leary S."/>
            <person name="Kodira C."/>
            <person name="Zeng Q."/>
            <person name="Yandava C."/>
            <person name="Alvarado L."/>
            <person name="Kistler C."/>
            <person name="Shim W.-B."/>
            <person name="Kang S."/>
            <person name="Woloshuk C."/>
        </authorList>
    </citation>
    <scope>NUCLEOTIDE SEQUENCE</scope>
    <source>
        <strain evidence="1">4287</strain>
    </source>
</reference>
<dbReference type="EMBL" id="DS231724">
    <property type="protein sequence ID" value="KNB18064.1"/>
    <property type="molecule type" value="Genomic_DNA"/>
</dbReference>
<protein>
    <submittedName>
        <fullName evidence="1">Uncharacterized protein</fullName>
    </submittedName>
</protein>
<dbReference type="RefSeq" id="XP_018256109.1">
    <property type="nucleotide sequence ID" value="XM_018395821.1"/>
</dbReference>
<dbReference type="GeneID" id="28956724"/>
<organism evidence="1 2">
    <name type="scientific">Fusarium oxysporum f. sp. lycopersici (strain 4287 / CBS 123668 / FGSC 9935 / NRRL 34936)</name>
    <name type="common">Fusarium vascular wilt of tomato</name>
    <dbReference type="NCBI Taxonomy" id="426428"/>
    <lineage>
        <taxon>Eukaryota</taxon>
        <taxon>Fungi</taxon>
        <taxon>Dikarya</taxon>
        <taxon>Ascomycota</taxon>
        <taxon>Pezizomycotina</taxon>
        <taxon>Sordariomycetes</taxon>
        <taxon>Hypocreomycetidae</taxon>
        <taxon>Hypocreales</taxon>
        <taxon>Nectriaceae</taxon>
        <taxon>Fusarium</taxon>
        <taxon>Fusarium oxysporum species complex</taxon>
    </lineage>
</organism>
<evidence type="ECO:0000313" key="1">
    <source>
        <dbReference type="EMBL" id="KNB18064.1"/>
    </source>
</evidence>
<accession>A0A0J9W4S3</accession>
<dbReference type="AlphaFoldDB" id="A0A0J9W4S3"/>
<name>A0A0J9W4S3_FUSO4</name>
<sequence>MHAPAGQGIYEAQIPHLKTTTQLAFFFYHFITTKTKKPCVKRLKKTETNRRSRVRTAACNPRLRDLHRVLPISLNITSRPSPSPLLNRNMTLITGEPSPLNLSSDYGLRTSGFTVHMDDSCISLY</sequence>